<evidence type="ECO:0000259" key="8">
    <source>
        <dbReference type="PROSITE" id="PS50994"/>
    </source>
</evidence>
<dbReference type="SUPFAM" id="SSF57850">
    <property type="entry name" value="RING/U-box"/>
    <property type="match status" value="1"/>
</dbReference>
<evidence type="ECO:0000256" key="2">
    <source>
        <dbReference type="ARBA" id="ARBA00022771"/>
    </source>
</evidence>
<dbReference type="InterPro" id="IPR001584">
    <property type="entry name" value="Integrase_cat-core"/>
</dbReference>
<evidence type="ECO:0000256" key="4">
    <source>
        <dbReference type="PROSITE-ProRule" id="PRU00175"/>
    </source>
</evidence>
<dbReference type="Gene3D" id="3.30.40.10">
    <property type="entry name" value="Zinc/RING finger domain, C3HC4 (zinc finger)"/>
    <property type="match status" value="1"/>
</dbReference>
<dbReference type="Pfam" id="PF13639">
    <property type="entry name" value="zf-RING_2"/>
    <property type="match status" value="1"/>
</dbReference>
<protein>
    <submittedName>
        <fullName evidence="9">Uncharacterized protein</fullName>
    </submittedName>
</protein>
<sequence length="2038" mass="222791">MALLCGPPGVLSHGEGQLRAPLPITEPAGLSPNRISAEAVSDALSRTLRSEATEATDGAFASHVQRLRLIVLGLFAGACFMIVGCMFHPPGGGGGAQANMRVPPRWEPAMETTLPFRTWMQDLMLWTICTDLTPPQQTAAIISQLGGAARELARTLTPAEVYQGGVVHGQHVDPVSFLLHGLSARFAPLDEENRLRAVQDLLSFSRRQGETIDALISRFDITRQMAHREGGGAISIETAALILLRACAVTSEQFQTLTQPFGLRLPMSDPEFQQMCHHLRRLAHIVDRHPNNIASGLRQHSHFSQTYLAEADTGSSHSSEPWLHQPRSGDWSNPGGMGSLSQTDWAFQATVTEGGYSETDSATSSDQDEPIAMDDLQGMTNSQADEYLFGQYQQAKKRWRRFTEKPVRALRRTLRRKGKGKGKRGGTVSLCVAAPAGQRTICVPDALVGATVTTQQGPVEMHQLTPDPWTQTADPWMQWLNDAEPARTERQSWQHNATEHRTVFMQFSGIAHNTPYQEASQVHALRSEESASRAAARQSIAAGGAEHTDAEEPRRSAFQGFVSSCTVCLEEFSSGDEVCRMRCGHVFHTMCVGELAAQNEIEVDPQGLVRIVCPNCRTTTQVLRAWRYPALSGMHTPPTQESDAQAEPDSGGTPVRDGEGLRDDDEAPEVPTEARVPDAEDPSLDIPSAFPWWPVPEHCCDPPEAVQTTAYHSNVRLADGRVGLLVDPGSYGNLVGAQWLEEASRQMPHLPSMTTRAQPLQVGGVGKGAQVCREDCRLPIAMTRQDGSITTGTFSSPVVLQSGCPALLGLKALQDNRAILDLGKKQLHFVGQGEPTLVLPPGSETFQLEAAVSGHLLLPCAARGPASAGEHHLFSESDAAECHLVSPAGERSEHERICQEACACFDPVKAMQVVVDIACKLHQGEGTSSSQRFEGSQGLSLCFGAYTYGGKQGITKITAERPWLTQLICRTLAHAVPAEEYTSFMLLKDSEAPMHIDKYNHGKNIVLPLKLPPHGGGLWVELRPGDKVTGEVAVHHDGSTHVAGQVFKLQVGAVCDKSKKHSSQLVCAFQVLRDATNRSGFDDAVSRLKQDEYSALWVDLADARHFGGQERTSQICSRLAVLFTWAERQAVPVILAASRRTAWNHPGFKQLVDRGQFYTSHHSWCRLGARISAATSAARHKVLSTIRLPNHDCRCSTEIEHVFDLDDKSPGSAKIRAQAEQTVVASIVAALGRVLDAGQGSPKPSDPVDATSFSTSTTTDFVCATCGLMQAGLAVFAMQQKQKASKAAGIEPTVQRRRKHVEQHFDDCGEDLSSLSFPVAGNLLDDSDSSGDDAGQIADALVNRQLNAFETWTRCGSTGDQVPAFTPETVVAVDVDEMQSILSSASYTSWGVEIVELFGGQGLTSQLCIRRKLRAGHNFELLTGVNLADPVVQRKVLGYISVAKPLVVVMAPVCSPYGPLGNWNRIINPGAWQQSVGNAEPLAAFSGRVAEVQLTQQRYFLIEQPYPSKLYEVDPWPKVRQHPNCVRVVFHQCMLGQSVQGLLAKKPTELVANHQCLIAAFEGLQCDNSHAHAQLLGGRAHQTQRWPVQMCSKIAHGINVLTRKLVHEGALAGNACKKRATGDAYVTGCVYPSVSAGTDEAGDSQQPESSEAWRGCKGCLWRLHRGDPLHSRVRGVCKYPDDETFIFDCPGCKARKNRADEVHTPKLPSTKVTIQRMDQVTLDVALTVSRVCGKRRILRKLHLRWWHCSTDKMMSLLKAGGLGKDVLDLVPAIADTCKVCRTWARPSPDAKASCRMVIGFNIEVEGDLMFYRHQGTQYIILVLVDRGVRWLATTLVSDRTTSTLLTGLDRAWTSLYGPMQILIFDGETGLDDDESTHWFQLRGITKRTSAPNQHTRIADRRIAVLRDALHKLGTQLNAEGLAVPFERMMHETTFALNALSSVNGQSPYTAVLGHVPAILPHEDSVVTDGVPDRYSSHTHRLREIAVQAIAEGTARERMKRALHSQTRPTAAEMEFKLGDSVDWWREPVLMPQAGEDLE</sequence>
<feature type="transmembrane region" description="Helical" evidence="6">
    <location>
        <begin position="69"/>
        <end position="89"/>
    </location>
</feature>
<comment type="caution">
    <text evidence="9">The sequence shown here is derived from an EMBL/GenBank/DDBJ whole genome shotgun (WGS) entry which is preliminary data.</text>
</comment>
<gene>
    <name evidence="9" type="ORF">SNAT2548_LOCUS21355</name>
</gene>
<dbReference type="InterPro" id="IPR036397">
    <property type="entry name" value="RNaseH_sf"/>
</dbReference>
<keyword evidence="10" id="KW-1185">Reference proteome</keyword>
<dbReference type="GO" id="GO:0016567">
    <property type="term" value="P:protein ubiquitination"/>
    <property type="evidence" value="ECO:0007669"/>
    <property type="project" value="TreeGrafter"/>
</dbReference>
<feature type="region of interest" description="Disordered" evidence="5">
    <location>
        <begin position="633"/>
        <end position="685"/>
    </location>
</feature>
<evidence type="ECO:0000313" key="9">
    <source>
        <dbReference type="EMBL" id="CAE7391824.1"/>
    </source>
</evidence>
<name>A0A812QKJ3_9DINO</name>
<feature type="compositionally biased region" description="Polar residues" evidence="5">
    <location>
        <begin position="309"/>
        <end position="319"/>
    </location>
</feature>
<reference evidence="9" key="1">
    <citation type="submission" date="2021-02" db="EMBL/GenBank/DDBJ databases">
        <authorList>
            <person name="Dougan E. K."/>
            <person name="Rhodes N."/>
            <person name="Thang M."/>
            <person name="Chan C."/>
        </authorList>
    </citation>
    <scope>NUCLEOTIDE SEQUENCE</scope>
</reference>
<keyword evidence="2 4" id="KW-0863">Zinc-finger</keyword>
<dbReference type="InterPro" id="IPR012337">
    <property type="entry name" value="RNaseH-like_sf"/>
</dbReference>
<dbReference type="PANTHER" id="PTHR45969">
    <property type="entry name" value="RING ZINC FINGER PROTEIN-RELATED"/>
    <property type="match status" value="1"/>
</dbReference>
<feature type="compositionally biased region" description="Basic and acidic residues" evidence="5">
    <location>
        <begin position="546"/>
        <end position="555"/>
    </location>
</feature>
<accession>A0A812QKJ3</accession>
<dbReference type="GO" id="GO:0003676">
    <property type="term" value="F:nucleic acid binding"/>
    <property type="evidence" value="ECO:0007669"/>
    <property type="project" value="InterPro"/>
</dbReference>
<keyword evidence="6" id="KW-0472">Membrane</keyword>
<feature type="region of interest" description="Disordered" evidence="5">
    <location>
        <begin position="309"/>
        <end position="329"/>
    </location>
</feature>
<dbReference type="EMBL" id="CAJNDS010002248">
    <property type="protein sequence ID" value="CAE7391824.1"/>
    <property type="molecule type" value="Genomic_DNA"/>
</dbReference>
<dbReference type="OrthoDB" id="447436at2759"/>
<evidence type="ECO:0000256" key="1">
    <source>
        <dbReference type="ARBA" id="ARBA00022723"/>
    </source>
</evidence>
<dbReference type="PANTHER" id="PTHR45969:SF69">
    <property type="entry name" value="FINGER DOMAIN PROTEIN, PUTATIVE (AFU_ORTHOLOGUE AFUA_3G12190)-RELATED"/>
    <property type="match status" value="1"/>
</dbReference>
<dbReference type="SMART" id="SM00184">
    <property type="entry name" value="RING"/>
    <property type="match status" value="1"/>
</dbReference>
<dbReference type="Proteomes" id="UP000604046">
    <property type="component" value="Unassembled WGS sequence"/>
</dbReference>
<evidence type="ECO:0000313" key="10">
    <source>
        <dbReference type="Proteomes" id="UP000604046"/>
    </source>
</evidence>
<feature type="compositionally biased region" description="Low complexity" evidence="5">
    <location>
        <begin position="532"/>
        <end position="545"/>
    </location>
</feature>
<dbReference type="PROSITE" id="PS50089">
    <property type="entry name" value="ZF_RING_2"/>
    <property type="match status" value="1"/>
</dbReference>
<dbReference type="GO" id="GO:0015074">
    <property type="term" value="P:DNA integration"/>
    <property type="evidence" value="ECO:0007669"/>
    <property type="project" value="InterPro"/>
</dbReference>
<evidence type="ECO:0000259" key="7">
    <source>
        <dbReference type="PROSITE" id="PS50089"/>
    </source>
</evidence>
<evidence type="ECO:0000256" key="3">
    <source>
        <dbReference type="ARBA" id="ARBA00022833"/>
    </source>
</evidence>
<feature type="region of interest" description="Disordered" evidence="5">
    <location>
        <begin position="525"/>
        <end position="555"/>
    </location>
</feature>
<dbReference type="InterPro" id="IPR013083">
    <property type="entry name" value="Znf_RING/FYVE/PHD"/>
</dbReference>
<evidence type="ECO:0000256" key="6">
    <source>
        <dbReference type="SAM" id="Phobius"/>
    </source>
</evidence>
<dbReference type="InterPro" id="IPR001841">
    <property type="entry name" value="Znf_RING"/>
</dbReference>
<dbReference type="SUPFAM" id="SSF53098">
    <property type="entry name" value="Ribonuclease H-like"/>
    <property type="match status" value="1"/>
</dbReference>
<dbReference type="Gene3D" id="3.30.420.10">
    <property type="entry name" value="Ribonuclease H-like superfamily/Ribonuclease H"/>
    <property type="match status" value="1"/>
</dbReference>
<keyword evidence="6" id="KW-0812">Transmembrane</keyword>
<feature type="domain" description="Integrase catalytic" evidence="8">
    <location>
        <begin position="1784"/>
        <end position="1964"/>
    </location>
</feature>
<feature type="domain" description="RING-type" evidence="7">
    <location>
        <begin position="565"/>
        <end position="617"/>
    </location>
</feature>
<keyword evidence="3" id="KW-0862">Zinc</keyword>
<keyword evidence="6" id="KW-1133">Transmembrane helix</keyword>
<dbReference type="GO" id="GO:0008270">
    <property type="term" value="F:zinc ion binding"/>
    <property type="evidence" value="ECO:0007669"/>
    <property type="project" value="UniProtKB-KW"/>
</dbReference>
<proteinExistence type="predicted"/>
<organism evidence="9 10">
    <name type="scientific">Symbiodinium natans</name>
    <dbReference type="NCBI Taxonomy" id="878477"/>
    <lineage>
        <taxon>Eukaryota</taxon>
        <taxon>Sar</taxon>
        <taxon>Alveolata</taxon>
        <taxon>Dinophyceae</taxon>
        <taxon>Suessiales</taxon>
        <taxon>Symbiodiniaceae</taxon>
        <taxon>Symbiodinium</taxon>
    </lineage>
</organism>
<evidence type="ECO:0000256" key="5">
    <source>
        <dbReference type="SAM" id="MobiDB-lite"/>
    </source>
</evidence>
<keyword evidence="1" id="KW-0479">Metal-binding</keyword>
<dbReference type="PROSITE" id="PS50994">
    <property type="entry name" value="INTEGRASE"/>
    <property type="match status" value="1"/>
</dbReference>
<dbReference type="GO" id="GO:0061630">
    <property type="term" value="F:ubiquitin protein ligase activity"/>
    <property type="evidence" value="ECO:0007669"/>
    <property type="project" value="TreeGrafter"/>
</dbReference>